<gene>
    <name evidence="1" type="ORF">CN495_36590</name>
</gene>
<comment type="caution">
    <text evidence="1">The sequence shown here is derived from an EMBL/GenBank/DDBJ whole genome shotgun (WGS) entry which is preliminary data.</text>
</comment>
<evidence type="ECO:0000313" key="2">
    <source>
        <dbReference type="Proteomes" id="UP000219897"/>
    </source>
</evidence>
<dbReference type="AlphaFoldDB" id="A0ABD6RSZ9"/>
<sequence>MNKNGAVIEHKREGIKWQLTDRFFSIGAEVWNMNWSRFNEGYNETKPGTNKRMLVEMNYPWNMIKDWSEEDCEAEIGAIDGSDVM</sequence>
<protein>
    <submittedName>
        <fullName evidence="1">Uncharacterized protein</fullName>
    </submittedName>
</protein>
<reference evidence="1 2" key="1">
    <citation type="submission" date="2017-09" db="EMBL/GenBank/DDBJ databases">
        <title>Large-scale bioinformatics analysis of Bacillus genomes uncovers conserved roles of natural products in bacterial physiology.</title>
        <authorList>
            <consortium name="Agbiome Team Llc"/>
            <person name="Bleich R.M."/>
            <person name="Kirk G.J."/>
            <person name="Santa Maria K.C."/>
            <person name="Allen S.E."/>
            <person name="Farag S."/>
            <person name="Shank E.A."/>
            <person name="Bowers A."/>
        </authorList>
    </citation>
    <scope>NUCLEOTIDE SEQUENCE [LARGE SCALE GENOMIC DNA]</scope>
    <source>
        <strain evidence="1 2">AFS005140</strain>
    </source>
</reference>
<dbReference type="Proteomes" id="UP000219897">
    <property type="component" value="Unassembled WGS sequence"/>
</dbReference>
<evidence type="ECO:0000313" key="1">
    <source>
        <dbReference type="EMBL" id="PER32110.1"/>
    </source>
</evidence>
<dbReference type="EMBL" id="NTYF01000358">
    <property type="protein sequence ID" value="PER32110.1"/>
    <property type="molecule type" value="Genomic_DNA"/>
</dbReference>
<proteinExistence type="predicted"/>
<name>A0ABD6RSZ9_BACTU</name>
<organism evidence="1 2">
    <name type="scientific">Bacillus thuringiensis</name>
    <dbReference type="NCBI Taxonomy" id="1428"/>
    <lineage>
        <taxon>Bacteria</taxon>
        <taxon>Bacillati</taxon>
        <taxon>Bacillota</taxon>
        <taxon>Bacilli</taxon>
        <taxon>Bacillales</taxon>
        <taxon>Bacillaceae</taxon>
        <taxon>Bacillus</taxon>
        <taxon>Bacillus cereus group</taxon>
    </lineage>
</organism>
<accession>A0ABD6RSZ9</accession>